<evidence type="ECO:0000256" key="10">
    <source>
        <dbReference type="SAM" id="Coils"/>
    </source>
</evidence>
<keyword evidence="6 11" id="KW-1133">Transmembrane helix</keyword>
<dbReference type="GO" id="GO:0005886">
    <property type="term" value="C:plasma membrane"/>
    <property type="evidence" value="ECO:0007669"/>
    <property type="project" value="UniProtKB-SubCell"/>
</dbReference>
<reference evidence="13 14" key="1">
    <citation type="submission" date="2017-09" db="EMBL/GenBank/DDBJ databases">
        <title>Depth-based differentiation of microbial function through sediment-hosted aquifers and enrichment of novel symbionts in the deep terrestrial subsurface.</title>
        <authorList>
            <person name="Probst A.J."/>
            <person name="Ladd B."/>
            <person name="Jarett J.K."/>
            <person name="Geller-Mcgrath D.E."/>
            <person name="Sieber C.M."/>
            <person name="Emerson J.B."/>
            <person name="Anantharaman K."/>
            <person name="Thomas B.C."/>
            <person name="Malmstrom R."/>
            <person name="Stieglmeier M."/>
            <person name="Klingl A."/>
            <person name="Woyke T."/>
            <person name="Ryan C.M."/>
            <person name="Banfield J.F."/>
        </authorList>
    </citation>
    <scope>NUCLEOTIDE SEQUENCE [LARGE SCALE GENOMIC DNA]</scope>
    <source>
        <strain evidence="13">CG10_big_fil_rev_8_21_14_0_10_49_38</strain>
    </source>
</reference>
<evidence type="ECO:0000256" key="4">
    <source>
        <dbReference type="ARBA" id="ARBA00022692"/>
    </source>
</evidence>
<dbReference type="AlphaFoldDB" id="A0A2H0RGU7"/>
<dbReference type="GO" id="GO:0015031">
    <property type="term" value="P:protein transport"/>
    <property type="evidence" value="ECO:0007669"/>
    <property type="project" value="UniProtKB-KW"/>
</dbReference>
<keyword evidence="4 9" id="KW-0812">Transmembrane</keyword>
<keyword evidence="8" id="KW-0143">Chaperone</keyword>
<evidence type="ECO:0000256" key="1">
    <source>
        <dbReference type="ARBA" id="ARBA00004651"/>
    </source>
</evidence>
<protein>
    <recommendedName>
        <fullName evidence="12">Membrane insertase YidC/Oxa/ALB C-terminal domain-containing protein</fullName>
    </recommendedName>
</protein>
<evidence type="ECO:0000256" key="2">
    <source>
        <dbReference type="ARBA" id="ARBA00022448"/>
    </source>
</evidence>
<dbReference type="Pfam" id="PF02096">
    <property type="entry name" value="60KD_IMP"/>
    <property type="match status" value="1"/>
</dbReference>
<dbReference type="PANTHER" id="PTHR12428">
    <property type="entry name" value="OXA1"/>
    <property type="match status" value="1"/>
</dbReference>
<dbReference type="GO" id="GO:0032977">
    <property type="term" value="F:membrane insertase activity"/>
    <property type="evidence" value="ECO:0007669"/>
    <property type="project" value="InterPro"/>
</dbReference>
<comment type="subcellular location">
    <subcellularLocation>
        <location evidence="1">Cell membrane</location>
        <topology evidence="1">Multi-pass membrane protein</topology>
    </subcellularLocation>
    <subcellularLocation>
        <location evidence="9">Membrane</location>
        <topology evidence="9">Multi-pass membrane protein</topology>
    </subcellularLocation>
</comment>
<dbReference type="InterPro" id="IPR001708">
    <property type="entry name" value="YidC/ALB3/OXA1/COX18"/>
</dbReference>
<feature type="domain" description="Membrane insertase YidC/Oxa/ALB C-terminal" evidence="12">
    <location>
        <begin position="30"/>
        <end position="236"/>
    </location>
</feature>
<keyword evidence="10" id="KW-0175">Coiled coil</keyword>
<name>A0A2H0RGU7_9BACT</name>
<evidence type="ECO:0000256" key="7">
    <source>
        <dbReference type="ARBA" id="ARBA00023136"/>
    </source>
</evidence>
<evidence type="ECO:0000313" key="14">
    <source>
        <dbReference type="Proteomes" id="UP000230431"/>
    </source>
</evidence>
<dbReference type="EMBL" id="PCYK01000030">
    <property type="protein sequence ID" value="PIR45738.1"/>
    <property type="molecule type" value="Genomic_DNA"/>
</dbReference>
<keyword evidence="7 11" id="KW-0472">Membrane</keyword>
<evidence type="ECO:0000313" key="13">
    <source>
        <dbReference type="EMBL" id="PIR45738.1"/>
    </source>
</evidence>
<dbReference type="Proteomes" id="UP000230431">
    <property type="component" value="Unassembled WGS sequence"/>
</dbReference>
<dbReference type="NCBIfam" id="TIGR03592">
    <property type="entry name" value="yidC_oxa1_cterm"/>
    <property type="match status" value="1"/>
</dbReference>
<evidence type="ECO:0000256" key="9">
    <source>
        <dbReference type="RuleBase" id="RU003945"/>
    </source>
</evidence>
<sequence length="260" mass="30271">MIEFFKITLFIPLYNLLLFITNTMPHGDLGLAIIILTILIKIVIFPLYAKSIYTQIKLKSVESKLKEIKEKYKKDLNEQSRKIMEVYRQEKINPLSGFLVLFIQLPVIITLFYVFKDSFVLRPDLIYEFTPTPEKISTNFFGLVDLTLNHNYIFAVLAGSAQYLQTKLSLPPRKRKDENKSANPKSFSEDLARSMDLQMRYMMPVLMVFVAFSFPVAISFYWITSSLFSAIYETFLIKKLRLKLENSQVKNQIPVFKGSN</sequence>
<feature type="transmembrane region" description="Helical" evidence="11">
    <location>
        <begin position="30"/>
        <end position="49"/>
    </location>
</feature>
<dbReference type="CDD" id="cd20070">
    <property type="entry name" value="5TM_YidC_Alb3"/>
    <property type="match status" value="1"/>
</dbReference>
<accession>A0A2H0RGU7</accession>
<feature type="transmembrane region" description="Helical" evidence="11">
    <location>
        <begin position="201"/>
        <end position="223"/>
    </location>
</feature>
<keyword evidence="2" id="KW-0813">Transport</keyword>
<evidence type="ECO:0000256" key="6">
    <source>
        <dbReference type="ARBA" id="ARBA00022989"/>
    </source>
</evidence>
<evidence type="ECO:0000259" key="12">
    <source>
        <dbReference type="Pfam" id="PF02096"/>
    </source>
</evidence>
<keyword evidence="3" id="KW-1003">Cell membrane</keyword>
<evidence type="ECO:0000256" key="5">
    <source>
        <dbReference type="ARBA" id="ARBA00022927"/>
    </source>
</evidence>
<gene>
    <name evidence="13" type="ORF">COV08_03690</name>
</gene>
<feature type="transmembrane region" description="Helical" evidence="11">
    <location>
        <begin position="7"/>
        <end position="24"/>
    </location>
</feature>
<dbReference type="InterPro" id="IPR028055">
    <property type="entry name" value="YidC/Oxa/ALB_C"/>
</dbReference>
<dbReference type="InterPro" id="IPR047196">
    <property type="entry name" value="YidC_ALB_C"/>
</dbReference>
<feature type="coiled-coil region" evidence="10">
    <location>
        <begin position="58"/>
        <end position="89"/>
    </location>
</feature>
<dbReference type="PANTHER" id="PTHR12428:SF65">
    <property type="entry name" value="CYTOCHROME C OXIDASE ASSEMBLY PROTEIN COX18, MITOCHONDRIAL"/>
    <property type="match status" value="1"/>
</dbReference>
<proteinExistence type="inferred from homology"/>
<comment type="similarity">
    <text evidence="9">Belongs to the OXA1/ALB3/YidC family.</text>
</comment>
<dbReference type="GO" id="GO:0051205">
    <property type="term" value="P:protein insertion into membrane"/>
    <property type="evidence" value="ECO:0007669"/>
    <property type="project" value="TreeGrafter"/>
</dbReference>
<evidence type="ECO:0000256" key="8">
    <source>
        <dbReference type="ARBA" id="ARBA00023186"/>
    </source>
</evidence>
<evidence type="ECO:0000256" key="11">
    <source>
        <dbReference type="SAM" id="Phobius"/>
    </source>
</evidence>
<evidence type="ECO:0000256" key="3">
    <source>
        <dbReference type="ARBA" id="ARBA00022475"/>
    </source>
</evidence>
<keyword evidence="5" id="KW-0653">Protein transport</keyword>
<organism evidence="13 14">
    <name type="scientific">Candidatus Vogelbacteria bacterium CG10_big_fil_rev_8_21_14_0_10_49_38</name>
    <dbReference type="NCBI Taxonomy" id="1975043"/>
    <lineage>
        <taxon>Bacteria</taxon>
        <taxon>Candidatus Vogeliibacteriota</taxon>
    </lineage>
</organism>
<comment type="caution">
    <text evidence="13">The sequence shown here is derived from an EMBL/GenBank/DDBJ whole genome shotgun (WGS) entry which is preliminary data.</text>
</comment>
<feature type="transmembrane region" description="Helical" evidence="11">
    <location>
        <begin position="92"/>
        <end position="115"/>
    </location>
</feature>